<keyword evidence="7 13" id="KW-0808">Transferase</keyword>
<dbReference type="Gene3D" id="3.30.70.1170">
    <property type="entry name" value="Sun protein, domain 3"/>
    <property type="match status" value="1"/>
</dbReference>
<evidence type="ECO:0000256" key="4">
    <source>
        <dbReference type="ARBA" id="ARBA00022490"/>
    </source>
</evidence>
<dbReference type="InterPro" id="IPR035926">
    <property type="entry name" value="NusB-like_sf"/>
</dbReference>
<keyword evidence="8 13" id="KW-0949">S-adenosyl-L-methionine</keyword>
<sequence>MGISPATNSNPRVVAAKLLRQLANGRSISDLLEQGLDDVSQRDRGLVKEFCFGVARWRPRLEAIANQLMSKPIKPKEGEVQALILLGIYQLAYMRVAPHAAVAETVEAARLLDKRWAVGLINALLRRFQREQEQLLIAADRYPQSRYAMPDWLLKRMRADWPDHWEAILCATNQHPPMTLRVNLAMTAREDYLALLEKSGIGAVAHSIVPSAVLLEQPVDVDQLPGFSEGAVSVQDAGAQLAAPLLNCEEGMRVLDACAAPGGKSGHILESAADIQLTAMDLDERRLVRVQENLQRLGQMAEVVQGDAADPKGEWASRQYDRILLDVPCSATGVIRRHPDIKLLRRPEDISKLAKSQAQILEAIWPMLKPGGQLLYATCSLLADENENRVSHFLQRQADAREHPIEAVWGHPRSVGRQTLPGEASMDGFYYACLERV</sequence>
<evidence type="ECO:0000256" key="2">
    <source>
        <dbReference type="ARBA" id="ARBA00004496"/>
    </source>
</evidence>
<feature type="domain" description="SAM-dependent MTase RsmB/NOP-type" evidence="14">
    <location>
        <begin position="168"/>
        <end position="437"/>
    </location>
</feature>
<evidence type="ECO:0000259" key="14">
    <source>
        <dbReference type="PROSITE" id="PS51686"/>
    </source>
</evidence>
<evidence type="ECO:0000313" key="16">
    <source>
        <dbReference type="Proteomes" id="UP000316649"/>
    </source>
</evidence>
<proteinExistence type="inferred from homology"/>
<gene>
    <name evidence="15" type="primary">rsmB</name>
    <name evidence="15" type="ORF">FHP88_05940</name>
</gene>
<dbReference type="Gene3D" id="1.10.287.730">
    <property type="entry name" value="Helix hairpin bin"/>
    <property type="match status" value="1"/>
</dbReference>
<comment type="subcellular location">
    <subcellularLocation>
        <location evidence="2">Cytoplasm</location>
    </subcellularLocation>
</comment>
<dbReference type="InterPro" id="IPR029063">
    <property type="entry name" value="SAM-dependent_MTases_sf"/>
</dbReference>
<evidence type="ECO:0000256" key="3">
    <source>
        <dbReference type="ARBA" id="ARBA00012140"/>
    </source>
</evidence>
<dbReference type="PANTHER" id="PTHR22807">
    <property type="entry name" value="NOP2 YEAST -RELATED NOL1/NOP2/FMU SUN DOMAIN-CONTAINING"/>
    <property type="match status" value="1"/>
</dbReference>
<dbReference type="OrthoDB" id="9810297at2"/>
<dbReference type="SUPFAM" id="SSF48013">
    <property type="entry name" value="NusB-like"/>
    <property type="match status" value="1"/>
</dbReference>
<dbReference type="GO" id="GO:0009383">
    <property type="term" value="F:rRNA (cytosine-C5-)-methyltransferase activity"/>
    <property type="evidence" value="ECO:0007669"/>
    <property type="project" value="TreeGrafter"/>
</dbReference>
<dbReference type="PROSITE" id="PS51686">
    <property type="entry name" value="SAM_MT_RSMB_NOP"/>
    <property type="match status" value="1"/>
</dbReference>
<evidence type="ECO:0000256" key="5">
    <source>
        <dbReference type="ARBA" id="ARBA00022552"/>
    </source>
</evidence>
<name>A0A557SHT8_9GAMM</name>
<evidence type="ECO:0000256" key="8">
    <source>
        <dbReference type="ARBA" id="ARBA00022691"/>
    </source>
</evidence>
<keyword evidence="6 13" id="KW-0489">Methyltransferase</keyword>
<dbReference type="FunFam" id="3.40.50.150:FF:000022">
    <property type="entry name" value="Ribosomal RNA small subunit methyltransferase B"/>
    <property type="match status" value="1"/>
</dbReference>
<comment type="catalytic activity">
    <reaction evidence="12">
        <text>cytidine(967) in 16S rRNA + S-adenosyl-L-methionine = 5-methylcytidine(967) in 16S rRNA + S-adenosyl-L-homocysteine + H(+)</text>
        <dbReference type="Rhea" id="RHEA:42748"/>
        <dbReference type="Rhea" id="RHEA-COMP:10219"/>
        <dbReference type="Rhea" id="RHEA-COMP:10220"/>
        <dbReference type="ChEBI" id="CHEBI:15378"/>
        <dbReference type="ChEBI" id="CHEBI:57856"/>
        <dbReference type="ChEBI" id="CHEBI:59789"/>
        <dbReference type="ChEBI" id="CHEBI:74483"/>
        <dbReference type="ChEBI" id="CHEBI:82748"/>
        <dbReference type="EC" id="2.1.1.176"/>
    </reaction>
</comment>
<dbReference type="Gene3D" id="1.10.940.10">
    <property type="entry name" value="NusB-like"/>
    <property type="match status" value="1"/>
</dbReference>
<keyword evidence="5" id="KW-0698">rRNA processing</keyword>
<dbReference type="AlphaFoldDB" id="A0A557SHT8"/>
<dbReference type="EC" id="2.1.1.176" evidence="3"/>
<dbReference type="EMBL" id="VMNH01000005">
    <property type="protein sequence ID" value="TVO76964.1"/>
    <property type="molecule type" value="Genomic_DNA"/>
</dbReference>
<accession>A0A557SHT8</accession>
<dbReference type="Pfam" id="PF22458">
    <property type="entry name" value="RsmF-B_ferredox"/>
    <property type="match status" value="1"/>
</dbReference>
<dbReference type="GO" id="GO:0006355">
    <property type="term" value="P:regulation of DNA-templated transcription"/>
    <property type="evidence" value="ECO:0007669"/>
    <property type="project" value="InterPro"/>
</dbReference>
<comment type="similarity">
    <text evidence="13">Belongs to the class I-like SAM-binding methyltransferase superfamily. RsmB/NOP family.</text>
</comment>
<dbReference type="RefSeq" id="WP_144358093.1">
    <property type="nucleotide sequence ID" value="NZ_VMNH01000005.1"/>
</dbReference>
<evidence type="ECO:0000256" key="7">
    <source>
        <dbReference type="ARBA" id="ARBA00022679"/>
    </source>
</evidence>
<dbReference type="InterPro" id="IPR006027">
    <property type="entry name" value="NusB_RsmB_TIM44"/>
</dbReference>
<dbReference type="GO" id="GO:0005829">
    <property type="term" value="C:cytosol"/>
    <property type="evidence" value="ECO:0007669"/>
    <property type="project" value="TreeGrafter"/>
</dbReference>
<evidence type="ECO:0000256" key="12">
    <source>
        <dbReference type="ARBA" id="ARBA00047283"/>
    </source>
</evidence>
<evidence type="ECO:0000256" key="6">
    <source>
        <dbReference type="ARBA" id="ARBA00022603"/>
    </source>
</evidence>
<evidence type="ECO:0000256" key="11">
    <source>
        <dbReference type="ARBA" id="ARBA00031088"/>
    </source>
</evidence>
<dbReference type="InterPro" id="IPR023267">
    <property type="entry name" value="RCMT"/>
</dbReference>
<dbReference type="InterPro" id="IPR004573">
    <property type="entry name" value="rRNA_ssu_MeTfrase_B"/>
</dbReference>
<dbReference type="NCBIfam" id="NF008149">
    <property type="entry name" value="PRK10901.1"/>
    <property type="match status" value="1"/>
</dbReference>
<evidence type="ECO:0000313" key="15">
    <source>
        <dbReference type="EMBL" id="TVO76964.1"/>
    </source>
</evidence>
<keyword evidence="9 13" id="KW-0694">RNA-binding</keyword>
<dbReference type="Gene3D" id="3.40.50.150">
    <property type="entry name" value="Vaccinia Virus protein VP39"/>
    <property type="match status" value="1"/>
</dbReference>
<dbReference type="PRINTS" id="PR02008">
    <property type="entry name" value="RCMTFAMILY"/>
</dbReference>
<feature type="binding site" evidence="13">
    <location>
        <position position="281"/>
    </location>
    <ligand>
        <name>S-adenosyl-L-methionine</name>
        <dbReference type="ChEBI" id="CHEBI:59789"/>
    </ligand>
</feature>
<dbReference type="InterPro" id="IPR054728">
    <property type="entry name" value="RsmB-like_ferredoxin"/>
</dbReference>
<feature type="binding site" evidence="13">
    <location>
        <position position="326"/>
    </location>
    <ligand>
        <name>S-adenosyl-L-methionine</name>
        <dbReference type="ChEBI" id="CHEBI:59789"/>
    </ligand>
</feature>
<dbReference type="InterPro" id="IPR049560">
    <property type="entry name" value="MeTrfase_RsmB-F_NOP2_cat"/>
</dbReference>
<dbReference type="SUPFAM" id="SSF53335">
    <property type="entry name" value="S-adenosyl-L-methionine-dependent methyltransferases"/>
    <property type="match status" value="1"/>
</dbReference>
<dbReference type="GO" id="GO:0003723">
    <property type="term" value="F:RNA binding"/>
    <property type="evidence" value="ECO:0007669"/>
    <property type="project" value="UniProtKB-UniRule"/>
</dbReference>
<protein>
    <recommendedName>
        <fullName evidence="3">16S rRNA (cytosine(967)-C(5))-methyltransferase</fullName>
        <ecNumber evidence="3">2.1.1.176</ecNumber>
    </recommendedName>
    <alternativeName>
        <fullName evidence="10">16S rRNA m5C967 methyltransferase</fullName>
    </alternativeName>
    <alternativeName>
        <fullName evidence="11">rRNA (cytosine-C(5)-)-methyltransferase RsmB</fullName>
    </alternativeName>
</protein>
<comment type="function">
    <text evidence="1">Specifically methylates the cytosine at position 967 (m5C967) of 16S rRNA.</text>
</comment>
<evidence type="ECO:0000256" key="1">
    <source>
        <dbReference type="ARBA" id="ARBA00002724"/>
    </source>
</evidence>
<reference evidence="15 16" key="1">
    <citation type="submission" date="2019-07" db="EMBL/GenBank/DDBJ databases">
        <title>The pathways for chlorine oxyanion respiration interact through the shared metabolite chlorate.</title>
        <authorList>
            <person name="Barnum T.P."/>
            <person name="Cheng Y."/>
            <person name="Hill K.A."/>
            <person name="Lucas L.N."/>
            <person name="Carlson H.K."/>
            <person name="Coates J.D."/>
        </authorList>
    </citation>
    <scope>NUCLEOTIDE SEQUENCE [LARGE SCALE GENOMIC DNA]</scope>
    <source>
        <strain evidence="15 16">BK-1</strain>
    </source>
</reference>
<feature type="binding site" evidence="13">
    <location>
        <position position="307"/>
    </location>
    <ligand>
        <name>S-adenosyl-L-methionine</name>
        <dbReference type="ChEBI" id="CHEBI:59789"/>
    </ligand>
</feature>
<dbReference type="Pfam" id="PF01189">
    <property type="entry name" value="Methyltr_RsmB-F"/>
    <property type="match status" value="1"/>
</dbReference>
<dbReference type="Proteomes" id="UP000316649">
    <property type="component" value="Unassembled WGS sequence"/>
</dbReference>
<dbReference type="FunFam" id="3.30.70.1170:FF:000002">
    <property type="entry name" value="Ribosomal RNA small subunit methyltransferase B"/>
    <property type="match status" value="1"/>
</dbReference>
<dbReference type="NCBIfam" id="TIGR00563">
    <property type="entry name" value="rsmB"/>
    <property type="match status" value="1"/>
</dbReference>
<organism evidence="15 16">
    <name type="scientific">Sedimenticola selenatireducens</name>
    <dbReference type="NCBI Taxonomy" id="191960"/>
    <lineage>
        <taxon>Bacteria</taxon>
        <taxon>Pseudomonadati</taxon>
        <taxon>Pseudomonadota</taxon>
        <taxon>Gammaproteobacteria</taxon>
        <taxon>Chromatiales</taxon>
        <taxon>Sedimenticolaceae</taxon>
        <taxon>Sedimenticola</taxon>
    </lineage>
</organism>
<dbReference type="CDD" id="cd02440">
    <property type="entry name" value="AdoMet_MTases"/>
    <property type="match status" value="1"/>
</dbReference>
<keyword evidence="4" id="KW-0963">Cytoplasm</keyword>
<dbReference type="GO" id="GO:0070475">
    <property type="term" value="P:rRNA base methylation"/>
    <property type="evidence" value="ECO:0007669"/>
    <property type="project" value="TreeGrafter"/>
</dbReference>
<feature type="binding site" evidence="13">
    <location>
        <begin position="258"/>
        <end position="264"/>
    </location>
    <ligand>
        <name>S-adenosyl-L-methionine</name>
        <dbReference type="ChEBI" id="CHEBI:59789"/>
    </ligand>
</feature>
<feature type="active site" description="Nucleophile" evidence="13">
    <location>
        <position position="379"/>
    </location>
</feature>
<comment type="caution">
    <text evidence="15">The sequence shown here is derived from an EMBL/GenBank/DDBJ whole genome shotgun (WGS) entry which is preliminary data.</text>
</comment>
<dbReference type="InterPro" id="IPR001678">
    <property type="entry name" value="MeTrfase_RsmB-F_NOP2_dom"/>
</dbReference>
<keyword evidence="16" id="KW-1185">Reference proteome</keyword>
<dbReference type="PANTHER" id="PTHR22807:SF61">
    <property type="entry name" value="NOL1_NOP2_SUN FAMILY PROTEIN _ ANTITERMINATION NUSB DOMAIN-CONTAINING PROTEIN"/>
    <property type="match status" value="1"/>
</dbReference>
<dbReference type="Pfam" id="PF01029">
    <property type="entry name" value="NusB"/>
    <property type="match status" value="1"/>
</dbReference>
<evidence type="ECO:0000256" key="13">
    <source>
        <dbReference type="PROSITE-ProRule" id="PRU01023"/>
    </source>
</evidence>
<evidence type="ECO:0000256" key="9">
    <source>
        <dbReference type="ARBA" id="ARBA00022884"/>
    </source>
</evidence>
<evidence type="ECO:0000256" key="10">
    <source>
        <dbReference type="ARBA" id="ARBA00030399"/>
    </source>
</evidence>